<organism evidence="2 3">
    <name type="scientific">Cutibacterium avidum ATCC 25577</name>
    <dbReference type="NCBI Taxonomy" id="997355"/>
    <lineage>
        <taxon>Bacteria</taxon>
        <taxon>Bacillati</taxon>
        <taxon>Actinomycetota</taxon>
        <taxon>Actinomycetes</taxon>
        <taxon>Propionibacteriales</taxon>
        <taxon>Propionibacteriaceae</taxon>
        <taxon>Cutibacterium</taxon>
    </lineage>
</organism>
<dbReference type="AlphaFoldDB" id="G4D0N9"/>
<comment type="caution">
    <text evidence="2">The sequence shown here is derived from an EMBL/GenBank/DDBJ whole genome shotgun (WGS) entry which is preliminary data.</text>
</comment>
<dbReference type="HOGENOM" id="CLU_114048_0_0_11"/>
<keyword evidence="1" id="KW-0812">Transmembrane</keyword>
<dbReference type="PATRIC" id="fig|997355.3.peg.2313"/>
<dbReference type="Proteomes" id="UP000005332">
    <property type="component" value="Unassembled WGS sequence"/>
</dbReference>
<gene>
    <name evidence="2" type="ORF">HMPREF9153_2347</name>
</gene>
<keyword evidence="1" id="KW-0472">Membrane</keyword>
<feature type="transmembrane region" description="Helical" evidence="1">
    <location>
        <begin position="118"/>
        <end position="138"/>
    </location>
</feature>
<evidence type="ECO:0000256" key="1">
    <source>
        <dbReference type="SAM" id="Phobius"/>
    </source>
</evidence>
<evidence type="ECO:0000313" key="2">
    <source>
        <dbReference type="EMBL" id="EGY76518.1"/>
    </source>
</evidence>
<dbReference type="EMBL" id="AGBA01000018">
    <property type="protein sequence ID" value="EGY76518.1"/>
    <property type="molecule type" value="Genomic_DNA"/>
</dbReference>
<proteinExistence type="predicted"/>
<evidence type="ECO:0000313" key="3">
    <source>
        <dbReference type="Proteomes" id="UP000005332"/>
    </source>
</evidence>
<sequence>MNCDSCGRQVEPQMKFCGECGAPAPGRSTNTVSTGGGDVYGGLYQAGRDVVLNPLPDVPPTATYEAVPKWRSPFTQGLLSWAGLIVGLMSLFPLWKVLEPAIGLFSSGAAGDLDPGVNMAWLIAFMVLVLVLALIGRLRGVTKSQLRKPLMFGWAVSGSGRRITIEKIRAGKCPLCGGKMRYYNKPTKWNDHTDANGRKRREVTERLPALECTRNPRHWVEVDPAEEAES</sequence>
<protein>
    <recommendedName>
        <fullName evidence="4">Zinc-ribbon domain-containing protein</fullName>
    </recommendedName>
</protein>
<name>G4D0N9_9ACTN</name>
<evidence type="ECO:0008006" key="4">
    <source>
        <dbReference type="Google" id="ProtNLM"/>
    </source>
</evidence>
<reference evidence="2 3" key="1">
    <citation type="submission" date="2011-06" db="EMBL/GenBank/DDBJ databases">
        <authorList>
            <person name="Muzny D."/>
            <person name="Qin X."/>
            <person name="Deng J."/>
            <person name="Jiang H."/>
            <person name="Liu Y."/>
            <person name="Qu J."/>
            <person name="Song X.-Z."/>
            <person name="Zhang L."/>
            <person name="Thornton R."/>
            <person name="Coyle M."/>
            <person name="Francisco L."/>
            <person name="Jackson L."/>
            <person name="Javaid M."/>
            <person name="Korchina V."/>
            <person name="Kovar C."/>
            <person name="Mata R."/>
            <person name="Mathew T."/>
            <person name="Ngo R."/>
            <person name="Nguyen L."/>
            <person name="Nguyen N."/>
            <person name="Okwuonu G."/>
            <person name="Ongeri F."/>
            <person name="Pham C."/>
            <person name="Simmons D."/>
            <person name="Wilczek-Boney K."/>
            <person name="Hale W."/>
            <person name="Jakkamsetti A."/>
            <person name="Pham P."/>
            <person name="Ruth R."/>
            <person name="San Lucas F."/>
            <person name="Warren J."/>
            <person name="Zhang J."/>
            <person name="Zhao Z."/>
            <person name="Zhou C."/>
            <person name="Zhu D."/>
            <person name="Lee S."/>
            <person name="Bess C."/>
            <person name="Blankenburg K."/>
            <person name="Forbes L."/>
            <person name="Fu Q."/>
            <person name="Gubbala S."/>
            <person name="Hirani K."/>
            <person name="Jayaseelan J.C."/>
            <person name="Lara F."/>
            <person name="Munidasa M."/>
            <person name="Palculict T."/>
            <person name="Patil S."/>
            <person name="Pu L.-L."/>
            <person name="Saada N."/>
            <person name="Tang L."/>
            <person name="Weissenberger G."/>
            <person name="Zhu Y."/>
            <person name="Hemphill L."/>
            <person name="Shang Y."/>
            <person name="Youmans B."/>
            <person name="Ayvaz T."/>
            <person name="Ross M."/>
            <person name="Santibanez J."/>
            <person name="Aqrawi P."/>
            <person name="Gross S."/>
            <person name="Joshi V."/>
            <person name="Fowler G."/>
            <person name="Nazareth L."/>
            <person name="Reid J."/>
            <person name="Worley K."/>
            <person name="Petrosino J."/>
            <person name="Highlander S."/>
            <person name="Gibbs R."/>
        </authorList>
    </citation>
    <scope>NUCLEOTIDE SEQUENCE [LARGE SCALE GENOMIC DNA]</scope>
    <source>
        <strain evidence="2 3">ATCC 25577</strain>
    </source>
</reference>
<accession>G4D0N9</accession>
<keyword evidence="1" id="KW-1133">Transmembrane helix</keyword>
<keyword evidence="3" id="KW-1185">Reference proteome</keyword>
<feature type="transmembrane region" description="Helical" evidence="1">
    <location>
        <begin position="78"/>
        <end position="98"/>
    </location>
</feature>